<organism evidence="2 3">
    <name type="scientific">Lactiplantibacillus nangangensis</name>
    <dbReference type="NCBI Taxonomy" id="2559917"/>
    <lineage>
        <taxon>Bacteria</taxon>
        <taxon>Bacillati</taxon>
        <taxon>Bacillota</taxon>
        <taxon>Bacilli</taxon>
        <taxon>Lactobacillales</taxon>
        <taxon>Lactobacillaceae</taxon>
        <taxon>Lactiplantibacillus</taxon>
    </lineage>
</organism>
<keyword evidence="1" id="KW-0812">Transmembrane</keyword>
<keyword evidence="1" id="KW-0472">Membrane</keyword>
<gene>
    <name evidence="2" type="ORF">ACFP1L_07695</name>
</gene>
<dbReference type="Pfam" id="PF06161">
    <property type="entry name" value="DUF975"/>
    <property type="match status" value="1"/>
</dbReference>
<sequence length="249" mass="28426">MKTRGELKQEVKELFKGKWKSAILLCIVVSLLSMFGVMSQYSSRMNHGSDTSADYSWVKELSHFSGRDLSIMAGVVVIVLLLQLFFYCVVKIFMTGTIYSMLDWVRNPQREIHAVSDSTVGFTKQYAWPIVCLAIFQAALVFLWSLLLVVPGIIKSFAYSQTYFVYKDMLAATPAGHDRPRYRDAITRSRQLMKGHKFEYFVLQLSFIGWAILSGITLGIGQLWLTPYRYGVFANYYDNLVKVAATENQ</sequence>
<proteinExistence type="predicted"/>
<feature type="transmembrane region" description="Helical" evidence="1">
    <location>
        <begin position="126"/>
        <end position="150"/>
    </location>
</feature>
<dbReference type="PANTHER" id="PTHR40076:SF1">
    <property type="entry name" value="MEMBRANE PROTEIN"/>
    <property type="match status" value="1"/>
</dbReference>
<feature type="transmembrane region" description="Helical" evidence="1">
    <location>
        <begin position="200"/>
        <end position="225"/>
    </location>
</feature>
<dbReference type="InterPro" id="IPR010380">
    <property type="entry name" value="DUF975"/>
</dbReference>
<feature type="transmembrane region" description="Helical" evidence="1">
    <location>
        <begin position="20"/>
        <end position="38"/>
    </location>
</feature>
<protein>
    <submittedName>
        <fullName evidence="2">DUF975 family protein</fullName>
    </submittedName>
</protein>
<keyword evidence="1" id="KW-1133">Transmembrane helix</keyword>
<dbReference type="RefSeq" id="WP_137615367.1">
    <property type="nucleotide sequence ID" value="NZ_BJDI01000002.1"/>
</dbReference>
<name>A0ABW1SKF3_9LACO</name>
<dbReference type="Proteomes" id="UP001596171">
    <property type="component" value="Unassembled WGS sequence"/>
</dbReference>
<feature type="transmembrane region" description="Helical" evidence="1">
    <location>
        <begin position="69"/>
        <end position="94"/>
    </location>
</feature>
<dbReference type="PANTHER" id="PTHR40076">
    <property type="entry name" value="MEMBRANE PROTEIN-RELATED"/>
    <property type="match status" value="1"/>
</dbReference>
<keyword evidence="3" id="KW-1185">Reference proteome</keyword>
<dbReference type="EMBL" id="JBHSSE010000016">
    <property type="protein sequence ID" value="MFC6201753.1"/>
    <property type="molecule type" value="Genomic_DNA"/>
</dbReference>
<comment type="caution">
    <text evidence="2">The sequence shown here is derived from an EMBL/GenBank/DDBJ whole genome shotgun (WGS) entry which is preliminary data.</text>
</comment>
<reference evidence="3" key="1">
    <citation type="journal article" date="2019" name="Int. J. Syst. Evol. Microbiol.">
        <title>The Global Catalogue of Microorganisms (GCM) 10K type strain sequencing project: providing services to taxonomists for standard genome sequencing and annotation.</title>
        <authorList>
            <consortium name="The Broad Institute Genomics Platform"/>
            <consortium name="The Broad Institute Genome Sequencing Center for Infectious Disease"/>
            <person name="Wu L."/>
            <person name="Ma J."/>
        </authorList>
    </citation>
    <scope>NUCLEOTIDE SEQUENCE [LARGE SCALE GENOMIC DNA]</scope>
    <source>
        <strain evidence="3">CCM 8930</strain>
    </source>
</reference>
<evidence type="ECO:0000313" key="2">
    <source>
        <dbReference type="EMBL" id="MFC6201753.1"/>
    </source>
</evidence>
<evidence type="ECO:0000256" key="1">
    <source>
        <dbReference type="SAM" id="Phobius"/>
    </source>
</evidence>
<evidence type="ECO:0000313" key="3">
    <source>
        <dbReference type="Proteomes" id="UP001596171"/>
    </source>
</evidence>
<accession>A0ABW1SKF3</accession>